<dbReference type="RefSeq" id="WP_184791100.1">
    <property type="nucleotide sequence ID" value="NZ_BONT01000008.1"/>
</dbReference>
<evidence type="ECO:0000313" key="1">
    <source>
        <dbReference type="EMBL" id="MBB6038300.1"/>
    </source>
</evidence>
<evidence type="ECO:0000313" key="2">
    <source>
        <dbReference type="Proteomes" id="UP000548476"/>
    </source>
</evidence>
<accession>A0A841G2D2</accession>
<dbReference type="EMBL" id="JACHGT010000016">
    <property type="protein sequence ID" value="MBB6038300.1"/>
    <property type="molecule type" value="Genomic_DNA"/>
</dbReference>
<dbReference type="AlphaFoldDB" id="A0A841G2D2"/>
<comment type="caution">
    <text evidence="1">The sequence shown here is derived from an EMBL/GenBank/DDBJ whole genome shotgun (WGS) entry which is preliminary data.</text>
</comment>
<protein>
    <submittedName>
        <fullName evidence="1">Uncharacterized protein</fullName>
    </submittedName>
</protein>
<sequence length="80" mass="8465">MATVMIRVDKSVRDAAAALATASGTTIAVVVAKAVKAAQRKAFWDSVDAAFARMSPEELADLRREQAAGDASLKDGLDEW</sequence>
<name>A0A841G2D2_9ACTN</name>
<reference evidence="1 2" key="1">
    <citation type="submission" date="2020-08" db="EMBL/GenBank/DDBJ databases">
        <title>Genomic Encyclopedia of Type Strains, Phase IV (KMG-IV): sequencing the most valuable type-strain genomes for metagenomic binning, comparative biology and taxonomic classification.</title>
        <authorList>
            <person name="Goeker M."/>
        </authorList>
    </citation>
    <scope>NUCLEOTIDE SEQUENCE [LARGE SCALE GENOMIC DNA]</scope>
    <source>
        <strain evidence="1 2">YIM 65646</strain>
    </source>
</reference>
<organism evidence="1 2">
    <name type="scientific">Phytomonospora endophytica</name>
    <dbReference type="NCBI Taxonomy" id="714109"/>
    <lineage>
        <taxon>Bacteria</taxon>
        <taxon>Bacillati</taxon>
        <taxon>Actinomycetota</taxon>
        <taxon>Actinomycetes</taxon>
        <taxon>Micromonosporales</taxon>
        <taxon>Micromonosporaceae</taxon>
        <taxon>Phytomonospora</taxon>
    </lineage>
</organism>
<dbReference type="Proteomes" id="UP000548476">
    <property type="component" value="Unassembled WGS sequence"/>
</dbReference>
<proteinExistence type="predicted"/>
<keyword evidence="2" id="KW-1185">Reference proteome</keyword>
<gene>
    <name evidence="1" type="ORF">HNR73_006183</name>
</gene>